<name>G7I4G5_MEDTR</name>
<keyword evidence="3" id="KW-1185">Reference proteome</keyword>
<accession>A0A0C3UK45</accession>
<evidence type="ECO:0000313" key="1">
    <source>
        <dbReference type="EMBL" id="AES59482.2"/>
    </source>
</evidence>
<reference evidence="1 3" key="2">
    <citation type="journal article" date="2014" name="BMC Genomics">
        <title>An improved genome release (version Mt4.0) for the model legume Medicago truncatula.</title>
        <authorList>
            <person name="Tang H."/>
            <person name="Krishnakumar V."/>
            <person name="Bidwell S."/>
            <person name="Rosen B."/>
            <person name="Chan A."/>
            <person name="Zhou S."/>
            <person name="Gentzbittel L."/>
            <person name="Childs K.L."/>
            <person name="Yandell M."/>
            <person name="Gundlach H."/>
            <person name="Mayer K.F."/>
            <person name="Schwartz D.C."/>
            <person name="Town C.D."/>
        </authorList>
    </citation>
    <scope>GENOME REANNOTATION</scope>
    <source>
        <strain evidence="2 3">cv. Jemalong A17</strain>
    </source>
</reference>
<evidence type="ECO:0000313" key="3">
    <source>
        <dbReference type="Proteomes" id="UP000002051"/>
    </source>
</evidence>
<dbReference type="AlphaFoldDB" id="G7I4G5"/>
<gene>
    <name evidence="1" type="ordered locus">MTR_1g019890</name>
</gene>
<sequence length="138" mass="15499">MLMVRNGYSLHPMSLSGGSRPPTMFPQTELFNLDEGNSGFHNSNNAITPPTNNEYFARQAFSFPEQCSISNQSVILPSATNIASFDTSSSFQTSIKDNFCNNMPQLIFGYNKDWKNSFFRCFLNSLNSSETEIHFVKG</sequence>
<reference evidence="1 3" key="1">
    <citation type="journal article" date="2011" name="Nature">
        <title>The Medicago genome provides insight into the evolution of rhizobial symbioses.</title>
        <authorList>
            <person name="Young N.D."/>
            <person name="Debelle F."/>
            <person name="Oldroyd G.E."/>
            <person name="Geurts R."/>
            <person name="Cannon S.B."/>
            <person name="Udvardi M.K."/>
            <person name="Benedito V.A."/>
            <person name="Mayer K.F."/>
            <person name="Gouzy J."/>
            <person name="Schoof H."/>
            <person name="Van de Peer Y."/>
            <person name="Proost S."/>
            <person name="Cook D.R."/>
            <person name="Meyers B.C."/>
            <person name="Spannagl M."/>
            <person name="Cheung F."/>
            <person name="De Mita S."/>
            <person name="Krishnakumar V."/>
            <person name="Gundlach H."/>
            <person name="Zhou S."/>
            <person name="Mudge J."/>
            <person name="Bharti A.K."/>
            <person name="Murray J.D."/>
            <person name="Naoumkina M.A."/>
            <person name="Rosen B."/>
            <person name="Silverstein K.A."/>
            <person name="Tang H."/>
            <person name="Rombauts S."/>
            <person name="Zhao P.X."/>
            <person name="Zhou P."/>
            <person name="Barbe V."/>
            <person name="Bardou P."/>
            <person name="Bechner M."/>
            <person name="Bellec A."/>
            <person name="Berger A."/>
            <person name="Berges H."/>
            <person name="Bidwell S."/>
            <person name="Bisseling T."/>
            <person name="Choisne N."/>
            <person name="Couloux A."/>
            <person name="Denny R."/>
            <person name="Deshpande S."/>
            <person name="Dai X."/>
            <person name="Doyle J.J."/>
            <person name="Dudez A.M."/>
            <person name="Farmer A.D."/>
            <person name="Fouteau S."/>
            <person name="Franken C."/>
            <person name="Gibelin C."/>
            <person name="Gish J."/>
            <person name="Goldstein S."/>
            <person name="Gonzalez A.J."/>
            <person name="Green P.J."/>
            <person name="Hallab A."/>
            <person name="Hartog M."/>
            <person name="Hua A."/>
            <person name="Humphray S.J."/>
            <person name="Jeong D.H."/>
            <person name="Jing Y."/>
            <person name="Jocker A."/>
            <person name="Kenton S.M."/>
            <person name="Kim D.J."/>
            <person name="Klee K."/>
            <person name="Lai H."/>
            <person name="Lang C."/>
            <person name="Lin S."/>
            <person name="Macmil S.L."/>
            <person name="Magdelenat G."/>
            <person name="Matthews L."/>
            <person name="McCorrison J."/>
            <person name="Monaghan E.L."/>
            <person name="Mun J.H."/>
            <person name="Najar F.Z."/>
            <person name="Nicholson C."/>
            <person name="Noirot C."/>
            <person name="O'Bleness M."/>
            <person name="Paule C.R."/>
            <person name="Poulain J."/>
            <person name="Prion F."/>
            <person name="Qin B."/>
            <person name="Qu C."/>
            <person name="Retzel E.F."/>
            <person name="Riddle C."/>
            <person name="Sallet E."/>
            <person name="Samain S."/>
            <person name="Samson N."/>
            <person name="Sanders I."/>
            <person name="Saurat O."/>
            <person name="Scarpelli C."/>
            <person name="Schiex T."/>
            <person name="Segurens B."/>
            <person name="Severin A.J."/>
            <person name="Sherrier D.J."/>
            <person name="Shi R."/>
            <person name="Sims S."/>
            <person name="Singer S.R."/>
            <person name="Sinharoy S."/>
            <person name="Sterck L."/>
            <person name="Viollet A."/>
            <person name="Wang B.B."/>
            <person name="Wang K."/>
            <person name="Wang M."/>
            <person name="Wang X."/>
            <person name="Warfsmann J."/>
            <person name="Weissenbach J."/>
            <person name="White D.D."/>
            <person name="White J.D."/>
            <person name="Wiley G.B."/>
            <person name="Wincker P."/>
            <person name="Xing Y."/>
            <person name="Yang L."/>
            <person name="Yao Z."/>
            <person name="Ying F."/>
            <person name="Zhai J."/>
            <person name="Zhou L."/>
            <person name="Zuber A."/>
            <person name="Denarie J."/>
            <person name="Dixon R.A."/>
            <person name="May G.D."/>
            <person name="Schwartz D.C."/>
            <person name="Rogers J."/>
            <person name="Quetier F."/>
            <person name="Town C.D."/>
            <person name="Roe B.A."/>
        </authorList>
    </citation>
    <scope>NUCLEOTIDE SEQUENCE [LARGE SCALE GENOMIC DNA]</scope>
    <source>
        <strain evidence="1">A17</strain>
        <strain evidence="2 3">cv. Jemalong A17</strain>
    </source>
</reference>
<protein>
    <submittedName>
        <fullName evidence="1 2">Uncharacterized protein</fullName>
    </submittedName>
</protein>
<accession>G7I4G5</accession>
<proteinExistence type="predicted"/>
<dbReference type="EMBL" id="CM001217">
    <property type="protein sequence ID" value="AES59482.2"/>
    <property type="molecule type" value="Genomic_DNA"/>
</dbReference>
<dbReference type="HOGENOM" id="CLU_1858187_0_0_1"/>
<dbReference type="Proteomes" id="UP000002051">
    <property type="component" value="Unassembled WGS sequence"/>
</dbReference>
<dbReference type="PaxDb" id="3880-AES59482"/>
<evidence type="ECO:0000313" key="2">
    <source>
        <dbReference type="EnsemblPlants" id="AES59482"/>
    </source>
</evidence>
<organism evidence="1 3">
    <name type="scientific">Medicago truncatula</name>
    <name type="common">Barrel medic</name>
    <name type="synonym">Medicago tribuloides</name>
    <dbReference type="NCBI Taxonomy" id="3880"/>
    <lineage>
        <taxon>Eukaryota</taxon>
        <taxon>Viridiplantae</taxon>
        <taxon>Streptophyta</taxon>
        <taxon>Embryophyta</taxon>
        <taxon>Tracheophyta</taxon>
        <taxon>Spermatophyta</taxon>
        <taxon>Magnoliopsida</taxon>
        <taxon>eudicotyledons</taxon>
        <taxon>Gunneridae</taxon>
        <taxon>Pentapetalae</taxon>
        <taxon>rosids</taxon>
        <taxon>fabids</taxon>
        <taxon>Fabales</taxon>
        <taxon>Fabaceae</taxon>
        <taxon>Papilionoideae</taxon>
        <taxon>50 kb inversion clade</taxon>
        <taxon>NPAAA clade</taxon>
        <taxon>Hologalegina</taxon>
        <taxon>IRL clade</taxon>
        <taxon>Trifolieae</taxon>
        <taxon>Medicago</taxon>
    </lineage>
</organism>
<reference evidence="2" key="3">
    <citation type="submission" date="2015-04" db="UniProtKB">
        <authorList>
            <consortium name="EnsemblPlants"/>
        </authorList>
    </citation>
    <scope>IDENTIFICATION</scope>
    <source>
        <strain evidence="2">cv. Jemalong A17</strain>
    </source>
</reference>
<dbReference type="EnsemblPlants" id="AES59482">
    <property type="protein sequence ID" value="AES59482"/>
    <property type="gene ID" value="MTR_1g019890"/>
</dbReference>